<dbReference type="EMBL" id="KI925457">
    <property type="protein sequence ID" value="ETW82440.1"/>
    <property type="molecule type" value="Genomic_DNA"/>
</dbReference>
<proteinExistence type="predicted"/>
<keyword evidence="3" id="KW-1185">Reference proteome</keyword>
<dbReference type="GeneID" id="20674078"/>
<protein>
    <submittedName>
        <fullName evidence="2">Uncharacterized protein</fullName>
    </submittedName>
</protein>
<reference evidence="2 3" key="1">
    <citation type="journal article" date="2012" name="New Phytol.">
        <title>Insight into trade-off between wood decay and parasitism from the genome of a fungal forest pathogen.</title>
        <authorList>
            <person name="Olson A."/>
            <person name="Aerts A."/>
            <person name="Asiegbu F."/>
            <person name="Belbahri L."/>
            <person name="Bouzid O."/>
            <person name="Broberg A."/>
            <person name="Canback B."/>
            <person name="Coutinho P.M."/>
            <person name="Cullen D."/>
            <person name="Dalman K."/>
            <person name="Deflorio G."/>
            <person name="van Diepen L.T."/>
            <person name="Dunand C."/>
            <person name="Duplessis S."/>
            <person name="Durling M."/>
            <person name="Gonthier P."/>
            <person name="Grimwood J."/>
            <person name="Fossdal C.G."/>
            <person name="Hansson D."/>
            <person name="Henrissat B."/>
            <person name="Hietala A."/>
            <person name="Himmelstrand K."/>
            <person name="Hoffmeister D."/>
            <person name="Hogberg N."/>
            <person name="James T.Y."/>
            <person name="Karlsson M."/>
            <person name="Kohler A."/>
            <person name="Kues U."/>
            <person name="Lee Y.H."/>
            <person name="Lin Y.C."/>
            <person name="Lind M."/>
            <person name="Lindquist E."/>
            <person name="Lombard V."/>
            <person name="Lucas S."/>
            <person name="Lunden K."/>
            <person name="Morin E."/>
            <person name="Murat C."/>
            <person name="Park J."/>
            <person name="Raffaello T."/>
            <person name="Rouze P."/>
            <person name="Salamov A."/>
            <person name="Schmutz J."/>
            <person name="Solheim H."/>
            <person name="Stahlberg J."/>
            <person name="Velez H."/>
            <person name="de Vries R.P."/>
            <person name="Wiebenga A."/>
            <person name="Woodward S."/>
            <person name="Yakovlev I."/>
            <person name="Garbelotto M."/>
            <person name="Martin F."/>
            <person name="Grigoriev I.V."/>
            <person name="Stenlid J."/>
        </authorList>
    </citation>
    <scope>NUCLEOTIDE SEQUENCE [LARGE SCALE GENOMIC DNA]</scope>
    <source>
        <strain evidence="2 3">TC 32-1</strain>
    </source>
</reference>
<accession>W4KAP8</accession>
<dbReference type="AlphaFoldDB" id="W4KAP8"/>
<sequence length="267" mass="29297">MWSPDDGTFNYPIFYRRIVELFERTVFGDESGCAIPNSGAQATSLDTGVQISATPLLGLALEASNLTRAALNMLTTMASRMNAPGADDTDHTMMTGSSSPPPLRQLATQSSRHGQSTQSSRHGQSNWHMLLRILDEDKDENKDMYLDGRPCGSLSKSSMHDGEDGTAHQSRKCKTLMDDDSDAANNNTGSIAHHSCKPRCLVEEDDEHKHDNHNHNNHDNHDNIVPQLHKRTAAHAQYDNDSSHTSKARKAKMNAGTMSTSKGKGRS</sequence>
<dbReference type="RefSeq" id="XP_009544802.1">
    <property type="nucleotide sequence ID" value="XM_009546507.1"/>
</dbReference>
<name>W4KAP8_HETIT</name>
<dbReference type="Proteomes" id="UP000030671">
    <property type="component" value="Unassembled WGS sequence"/>
</dbReference>
<feature type="region of interest" description="Disordered" evidence="1">
    <location>
        <begin position="228"/>
        <end position="267"/>
    </location>
</feature>
<feature type="compositionally biased region" description="Polar residues" evidence="1">
    <location>
        <begin position="256"/>
        <end position="267"/>
    </location>
</feature>
<dbReference type="KEGG" id="hir:HETIRDRAFT_426125"/>
<evidence type="ECO:0000256" key="1">
    <source>
        <dbReference type="SAM" id="MobiDB-lite"/>
    </source>
</evidence>
<gene>
    <name evidence="2" type="ORF">HETIRDRAFT_426125</name>
</gene>
<feature type="region of interest" description="Disordered" evidence="1">
    <location>
        <begin position="144"/>
        <end position="172"/>
    </location>
</feature>
<feature type="compositionally biased region" description="Polar residues" evidence="1">
    <location>
        <begin position="106"/>
        <end position="127"/>
    </location>
</feature>
<organism evidence="2 3">
    <name type="scientific">Heterobasidion irregulare (strain TC 32-1)</name>
    <dbReference type="NCBI Taxonomy" id="747525"/>
    <lineage>
        <taxon>Eukaryota</taxon>
        <taxon>Fungi</taxon>
        <taxon>Dikarya</taxon>
        <taxon>Basidiomycota</taxon>
        <taxon>Agaricomycotina</taxon>
        <taxon>Agaricomycetes</taxon>
        <taxon>Russulales</taxon>
        <taxon>Bondarzewiaceae</taxon>
        <taxon>Heterobasidion</taxon>
        <taxon>Heterobasidion annosum species complex</taxon>
    </lineage>
</organism>
<dbReference type="InParanoid" id="W4KAP8"/>
<dbReference type="HOGENOM" id="CLU_1042278_0_0_1"/>
<evidence type="ECO:0000313" key="3">
    <source>
        <dbReference type="Proteomes" id="UP000030671"/>
    </source>
</evidence>
<feature type="region of interest" description="Disordered" evidence="1">
    <location>
        <begin position="81"/>
        <end position="127"/>
    </location>
</feature>
<evidence type="ECO:0000313" key="2">
    <source>
        <dbReference type="EMBL" id="ETW82440.1"/>
    </source>
</evidence>